<keyword evidence="2" id="KW-1185">Reference proteome</keyword>
<accession>A0ABV5F6J3</accession>
<evidence type="ECO:0000313" key="1">
    <source>
        <dbReference type="EMBL" id="MFB9055063.1"/>
    </source>
</evidence>
<organism evidence="1 2">
    <name type="scientific">Formosa undariae</name>
    <dbReference type="NCBI Taxonomy" id="1325436"/>
    <lineage>
        <taxon>Bacteria</taxon>
        <taxon>Pseudomonadati</taxon>
        <taxon>Bacteroidota</taxon>
        <taxon>Flavobacteriia</taxon>
        <taxon>Flavobacteriales</taxon>
        <taxon>Flavobacteriaceae</taxon>
        <taxon>Formosa</taxon>
    </lineage>
</organism>
<sequence>MEKPKHIELKTFDKIKIWLIKQKWLWKKMAFDNGIEGSNYCRFDHRLFSYSMGSRNNGGDEDLPSIIEWHVKLFKSKFYK</sequence>
<proteinExistence type="predicted"/>
<name>A0ABV5F6J3_9FLAO</name>
<dbReference type="Proteomes" id="UP001589605">
    <property type="component" value="Unassembled WGS sequence"/>
</dbReference>
<comment type="caution">
    <text evidence="1">The sequence shown here is derived from an EMBL/GenBank/DDBJ whole genome shotgun (WGS) entry which is preliminary data.</text>
</comment>
<dbReference type="EMBL" id="JBHMEZ010000032">
    <property type="protein sequence ID" value="MFB9055063.1"/>
    <property type="molecule type" value="Genomic_DNA"/>
</dbReference>
<gene>
    <name evidence="1" type="ORF">ACFFVB_18425</name>
</gene>
<reference evidence="1 2" key="1">
    <citation type="submission" date="2024-09" db="EMBL/GenBank/DDBJ databases">
        <authorList>
            <person name="Sun Q."/>
            <person name="Mori K."/>
        </authorList>
    </citation>
    <scope>NUCLEOTIDE SEQUENCE [LARGE SCALE GENOMIC DNA]</scope>
    <source>
        <strain evidence="1 2">CECT 8286</strain>
    </source>
</reference>
<evidence type="ECO:0000313" key="2">
    <source>
        <dbReference type="Proteomes" id="UP001589605"/>
    </source>
</evidence>
<protein>
    <submittedName>
        <fullName evidence="1">Uncharacterized protein</fullName>
    </submittedName>
</protein>
<dbReference type="RefSeq" id="WP_382384751.1">
    <property type="nucleotide sequence ID" value="NZ_JBHMEZ010000032.1"/>
</dbReference>